<dbReference type="InterPro" id="IPR036457">
    <property type="entry name" value="PPM-type-like_dom_sf"/>
</dbReference>
<dbReference type="PROSITE" id="PS51746">
    <property type="entry name" value="PPM_2"/>
    <property type="match status" value="1"/>
</dbReference>
<dbReference type="SMART" id="SM00332">
    <property type="entry name" value="PP2Cc"/>
    <property type="match status" value="1"/>
</dbReference>
<name>A0A518D8L3_9BACT</name>
<dbReference type="InterPro" id="IPR001932">
    <property type="entry name" value="PPM-type_phosphatase-like_dom"/>
</dbReference>
<dbReference type="InterPro" id="IPR015655">
    <property type="entry name" value="PP2C"/>
</dbReference>
<organism evidence="3 4">
    <name type="scientific">Pirellulimonas nuda</name>
    <dbReference type="NCBI Taxonomy" id="2528009"/>
    <lineage>
        <taxon>Bacteria</taxon>
        <taxon>Pseudomonadati</taxon>
        <taxon>Planctomycetota</taxon>
        <taxon>Planctomycetia</taxon>
        <taxon>Pirellulales</taxon>
        <taxon>Lacipirellulaceae</taxon>
        <taxon>Pirellulimonas</taxon>
    </lineage>
</organism>
<evidence type="ECO:0000313" key="4">
    <source>
        <dbReference type="Proteomes" id="UP000317429"/>
    </source>
</evidence>
<proteinExistence type="predicted"/>
<dbReference type="Proteomes" id="UP000317429">
    <property type="component" value="Chromosome"/>
</dbReference>
<dbReference type="RefSeq" id="WP_145282072.1">
    <property type="nucleotide sequence ID" value="NZ_CP036291.1"/>
</dbReference>
<protein>
    <recommendedName>
        <fullName evidence="2">PPM-type phosphatase domain-containing protein</fullName>
    </recommendedName>
</protein>
<dbReference type="EMBL" id="CP036291">
    <property type="protein sequence ID" value="QDU87821.1"/>
    <property type="molecule type" value="Genomic_DNA"/>
</dbReference>
<dbReference type="PANTHER" id="PTHR47992">
    <property type="entry name" value="PROTEIN PHOSPHATASE"/>
    <property type="match status" value="1"/>
</dbReference>
<dbReference type="Gene3D" id="3.60.40.10">
    <property type="entry name" value="PPM-type phosphatase domain"/>
    <property type="match status" value="1"/>
</dbReference>
<dbReference type="SMART" id="SM00331">
    <property type="entry name" value="PP2C_SIG"/>
    <property type="match status" value="1"/>
</dbReference>
<evidence type="ECO:0000259" key="2">
    <source>
        <dbReference type="PROSITE" id="PS51746"/>
    </source>
</evidence>
<dbReference type="SUPFAM" id="SSF81606">
    <property type="entry name" value="PP2C-like"/>
    <property type="match status" value="1"/>
</dbReference>
<gene>
    <name evidence="3" type="ORF">Pla175_11880</name>
</gene>
<keyword evidence="3" id="KW-0378">Hydrolase</keyword>
<dbReference type="OrthoDB" id="9801841at2"/>
<dbReference type="GO" id="GO:0004722">
    <property type="term" value="F:protein serine/threonine phosphatase activity"/>
    <property type="evidence" value="ECO:0007669"/>
    <property type="project" value="InterPro"/>
</dbReference>
<dbReference type="KEGG" id="pnd:Pla175_11880"/>
<evidence type="ECO:0000256" key="1">
    <source>
        <dbReference type="SAM" id="MobiDB-lite"/>
    </source>
</evidence>
<dbReference type="Pfam" id="PF13672">
    <property type="entry name" value="PP2C_2"/>
    <property type="match status" value="1"/>
</dbReference>
<reference evidence="3 4" key="1">
    <citation type="submission" date="2019-02" db="EMBL/GenBank/DDBJ databases">
        <title>Deep-cultivation of Planctomycetes and their phenomic and genomic characterization uncovers novel biology.</title>
        <authorList>
            <person name="Wiegand S."/>
            <person name="Jogler M."/>
            <person name="Boedeker C."/>
            <person name="Pinto D."/>
            <person name="Vollmers J."/>
            <person name="Rivas-Marin E."/>
            <person name="Kohn T."/>
            <person name="Peeters S.H."/>
            <person name="Heuer A."/>
            <person name="Rast P."/>
            <person name="Oberbeckmann S."/>
            <person name="Bunk B."/>
            <person name="Jeske O."/>
            <person name="Meyerdierks A."/>
            <person name="Storesund J.E."/>
            <person name="Kallscheuer N."/>
            <person name="Luecker S."/>
            <person name="Lage O.M."/>
            <person name="Pohl T."/>
            <person name="Merkel B.J."/>
            <person name="Hornburger P."/>
            <person name="Mueller R.-W."/>
            <person name="Bruemmer F."/>
            <person name="Labrenz M."/>
            <person name="Spormann A.M."/>
            <person name="Op den Camp H."/>
            <person name="Overmann J."/>
            <person name="Amann R."/>
            <person name="Jetten M.S.M."/>
            <person name="Mascher T."/>
            <person name="Medema M.H."/>
            <person name="Devos D.P."/>
            <person name="Kaster A.-K."/>
            <person name="Ovreas L."/>
            <person name="Rohde M."/>
            <person name="Galperin M.Y."/>
            <person name="Jogler C."/>
        </authorList>
    </citation>
    <scope>NUCLEOTIDE SEQUENCE [LARGE SCALE GENOMIC DNA]</scope>
    <source>
        <strain evidence="3 4">Pla175</strain>
    </source>
</reference>
<dbReference type="CDD" id="cd00143">
    <property type="entry name" value="PP2Cc"/>
    <property type="match status" value="1"/>
</dbReference>
<keyword evidence="4" id="KW-1185">Reference proteome</keyword>
<evidence type="ECO:0000313" key="3">
    <source>
        <dbReference type="EMBL" id="QDU87821.1"/>
    </source>
</evidence>
<dbReference type="AlphaFoldDB" id="A0A518D8L3"/>
<accession>A0A518D8L3</accession>
<feature type="region of interest" description="Disordered" evidence="1">
    <location>
        <begin position="253"/>
        <end position="272"/>
    </location>
</feature>
<feature type="domain" description="PPM-type phosphatase" evidence="2">
    <location>
        <begin position="9"/>
        <end position="249"/>
    </location>
</feature>
<sequence>MPQPAHRIEFAVLSDLGMRRLNNQDSAAASTDGNGGSMPGDLFIVADGMGAHAAGELASKLAVDNVPHLYRKSKERSPHAALRHAIHRTNAVIHAKGESSPDFHGMGTTCTCLVVLDRLALVAHVGDSRVYRLRRDRLEQLTFDHSLVWEMAAAQNVSADKVPSCIPKNVITRSLGPHAMVQVDLEGPHELEPGDVFLLCSDGLTAVIDDELMGALLGAMPPEEAARTLVDVANLRGGPDNISVVIARVADADPGAKTPPEATPQKPTPGGRRAAAAGLMLAGAIGVVWFASLSQSFPMLISAAAAGAGLMLALMGRGAAHPAHPSDTGGPYGNGPYRSIDCQTGEGAAHALAEVVAELSALRDREEKGPDIDWAPFDAAREQAKAKRDAGDVRGSLTSDANAIRGLMEQVRKLAGADSGIFDA</sequence>